<protein>
    <recommendedName>
        <fullName evidence="2">DUF4283 domain-containing protein</fullName>
    </recommendedName>
</protein>
<accession>A0A9Q0H8Y2</accession>
<reference evidence="3" key="1">
    <citation type="journal article" date="2023" name="Plant J.">
        <title>The genome of the king protea, Protea cynaroides.</title>
        <authorList>
            <person name="Chang J."/>
            <person name="Duong T.A."/>
            <person name="Schoeman C."/>
            <person name="Ma X."/>
            <person name="Roodt D."/>
            <person name="Barker N."/>
            <person name="Li Z."/>
            <person name="Van de Peer Y."/>
            <person name="Mizrachi E."/>
        </authorList>
    </citation>
    <scope>NUCLEOTIDE SEQUENCE</scope>
    <source>
        <tissue evidence="3">Young leaves</tissue>
    </source>
</reference>
<evidence type="ECO:0000259" key="2">
    <source>
        <dbReference type="Pfam" id="PF14111"/>
    </source>
</evidence>
<comment type="caution">
    <text evidence="3">The sequence shown here is derived from an EMBL/GenBank/DDBJ whole genome shotgun (WGS) entry which is preliminary data.</text>
</comment>
<name>A0A9Q0H8Y2_9MAGN</name>
<dbReference type="EMBL" id="JAMYWD010000008">
    <property type="protein sequence ID" value="KAJ4962151.1"/>
    <property type="molecule type" value="Genomic_DNA"/>
</dbReference>
<dbReference type="OrthoDB" id="1750606at2759"/>
<evidence type="ECO:0000313" key="3">
    <source>
        <dbReference type="EMBL" id="KAJ4962151.1"/>
    </source>
</evidence>
<proteinExistence type="predicted"/>
<dbReference type="AlphaFoldDB" id="A0A9Q0H8Y2"/>
<organism evidence="3 4">
    <name type="scientific">Protea cynaroides</name>
    <dbReference type="NCBI Taxonomy" id="273540"/>
    <lineage>
        <taxon>Eukaryota</taxon>
        <taxon>Viridiplantae</taxon>
        <taxon>Streptophyta</taxon>
        <taxon>Embryophyta</taxon>
        <taxon>Tracheophyta</taxon>
        <taxon>Spermatophyta</taxon>
        <taxon>Magnoliopsida</taxon>
        <taxon>Proteales</taxon>
        <taxon>Proteaceae</taxon>
        <taxon>Protea</taxon>
    </lineage>
</organism>
<evidence type="ECO:0000256" key="1">
    <source>
        <dbReference type="SAM" id="MobiDB-lite"/>
    </source>
</evidence>
<dbReference type="InterPro" id="IPR025558">
    <property type="entry name" value="DUF4283"/>
</dbReference>
<dbReference type="Proteomes" id="UP001141806">
    <property type="component" value="Unassembled WGS sequence"/>
</dbReference>
<keyword evidence="4" id="KW-1185">Reference proteome</keyword>
<evidence type="ECO:0000313" key="4">
    <source>
        <dbReference type="Proteomes" id="UP001141806"/>
    </source>
</evidence>
<sequence>MELGSSLAPSSEGSSEGSSLDSDPDSAPLTPVSPPLSSTTASDVLVISKEEDPLLSFSPTLTLVGKVLSCKPVQCQAVLHGLSLAWNTKYGVHAMVFCSNIYTFTFNHELDLLNVLSEAPWSVAGNLIMLDHWNSQGNWDFDHFPV</sequence>
<feature type="region of interest" description="Disordered" evidence="1">
    <location>
        <begin position="1"/>
        <end position="39"/>
    </location>
</feature>
<feature type="domain" description="DUF4283" evidence="2">
    <location>
        <begin position="62"/>
        <end position="136"/>
    </location>
</feature>
<dbReference type="Pfam" id="PF14111">
    <property type="entry name" value="DUF4283"/>
    <property type="match status" value="1"/>
</dbReference>
<gene>
    <name evidence="3" type="ORF">NE237_022090</name>
</gene>